<dbReference type="Gene3D" id="3.40.50.720">
    <property type="entry name" value="NAD(P)-binding Rossmann-like Domain"/>
    <property type="match status" value="1"/>
</dbReference>
<evidence type="ECO:0000256" key="2">
    <source>
        <dbReference type="RuleBase" id="RU000363"/>
    </source>
</evidence>
<comment type="similarity">
    <text evidence="2">Belongs to the short-chain dehydrogenases/reductases (SDR) family.</text>
</comment>
<organism evidence="3 4">
    <name type="scientific">Nocardia vinacea</name>
    <dbReference type="NCBI Taxonomy" id="96468"/>
    <lineage>
        <taxon>Bacteria</taxon>
        <taxon>Bacillati</taxon>
        <taxon>Actinomycetota</taxon>
        <taxon>Actinomycetes</taxon>
        <taxon>Mycobacteriales</taxon>
        <taxon>Nocardiaceae</taxon>
        <taxon>Nocardia</taxon>
    </lineage>
</organism>
<keyword evidence="4" id="KW-1185">Reference proteome</keyword>
<gene>
    <name evidence="3" type="ORF">OG563_43230</name>
</gene>
<proteinExistence type="inferred from homology"/>
<accession>A0ABZ1YRE4</accession>
<dbReference type="RefSeq" id="WP_329409315.1">
    <property type="nucleotide sequence ID" value="NZ_CP109441.1"/>
</dbReference>
<dbReference type="InterPro" id="IPR002347">
    <property type="entry name" value="SDR_fam"/>
</dbReference>
<dbReference type="PRINTS" id="PR00081">
    <property type="entry name" value="GDHRDH"/>
</dbReference>
<dbReference type="InterPro" id="IPR036291">
    <property type="entry name" value="NAD(P)-bd_dom_sf"/>
</dbReference>
<dbReference type="SUPFAM" id="SSF51735">
    <property type="entry name" value="NAD(P)-binding Rossmann-fold domains"/>
    <property type="match status" value="1"/>
</dbReference>
<dbReference type="Pfam" id="PF00106">
    <property type="entry name" value="adh_short"/>
    <property type="match status" value="1"/>
</dbReference>
<name>A0ABZ1YRE4_9NOCA</name>
<evidence type="ECO:0000313" key="4">
    <source>
        <dbReference type="Proteomes" id="UP001432062"/>
    </source>
</evidence>
<dbReference type="EMBL" id="CP109441">
    <property type="protein sequence ID" value="WUV45824.1"/>
    <property type="molecule type" value="Genomic_DNA"/>
</dbReference>
<dbReference type="PANTHER" id="PTHR43157:SF31">
    <property type="entry name" value="PHOSPHATIDYLINOSITOL-GLYCAN BIOSYNTHESIS CLASS F PROTEIN"/>
    <property type="match status" value="1"/>
</dbReference>
<sequence length="270" mass="29170">MTDQTVLITGSTDGLGRHLAARLARSGARILVHGRDKERAEQVREEILAVGGREPEILLADLASLREVDQLAEQVRRRTDRLDVLINNAGVGFGAPGAPRQVSVDGVELRFAVNYLAVYRLTRQLRPLLIASAPSRVVNVASIGQQALDLADLNFEHDYDGGAAYRRAKLAEIMFTFDLAEELRSSGVTVTAVHPATYMDTSMVAEFGGSPLSTVEEGGDAVMHLVDDEVPTGTYFNGKAESRADDQAYDPAVRAALRQRTDELIAAAIG</sequence>
<dbReference type="PANTHER" id="PTHR43157">
    <property type="entry name" value="PHOSPHATIDYLINOSITOL-GLYCAN BIOSYNTHESIS CLASS F PROTEIN-RELATED"/>
    <property type="match status" value="1"/>
</dbReference>
<evidence type="ECO:0000256" key="1">
    <source>
        <dbReference type="ARBA" id="ARBA00023002"/>
    </source>
</evidence>
<keyword evidence="1" id="KW-0560">Oxidoreductase</keyword>
<reference evidence="3" key="1">
    <citation type="submission" date="2022-10" db="EMBL/GenBank/DDBJ databases">
        <title>The complete genomes of actinobacterial strains from the NBC collection.</title>
        <authorList>
            <person name="Joergensen T.S."/>
            <person name="Alvarez Arevalo M."/>
            <person name="Sterndorff E.B."/>
            <person name="Faurdal D."/>
            <person name="Vuksanovic O."/>
            <person name="Mourched A.-S."/>
            <person name="Charusanti P."/>
            <person name="Shaw S."/>
            <person name="Blin K."/>
            <person name="Weber T."/>
        </authorList>
    </citation>
    <scope>NUCLEOTIDE SEQUENCE</scope>
    <source>
        <strain evidence="3">NBC_01482</strain>
    </source>
</reference>
<protein>
    <submittedName>
        <fullName evidence="3">SDR family NAD(P)-dependent oxidoreductase</fullName>
    </submittedName>
</protein>
<dbReference type="Proteomes" id="UP001432062">
    <property type="component" value="Chromosome"/>
</dbReference>
<evidence type="ECO:0000313" key="3">
    <source>
        <dbReference type="EMBL" id="WUV45824.1"/>
    </source>
</evidence>
<dbReference type="PRINTS" id="PR00080">
    <property type="entry name" value="SDRFAMILY"/>
</dbReference>